<dbReference type="SMART" id="SM00116">
    <property type="entry name" value="CBS"/>
    <property type="match status" value="2"/>
</dbReference>
<dbReference type="RefSeq" id="WP_184306356.1">
    <property type="nucleotide sequence ID" value="NZ_JACHXU010000014.1"/>
</dbReference>
<feature type="domain" description="CBS" evidence="3">
    <location>
        <begin position="16"/>
        <end position="73"/>
    </location>
</feature>
<gene>
    <name evidence="4" type="ORF">FHS27_003938</name>
</gene>
<proteinExistence type="predicted"/>
<dbReference type="PANTHER" id="PTHR43080">
    <property type="entry name" value="CBS DOMAIN-CONTAINING PROTEIN CBSX3, MITOCHONDRIAL"/>
    <property type="match status" value="1"/>
</dbReference>
<dbReference type="InterPro" id="IPR051257">
    <property type="entry name" value="Diverse_CBS-Domain"/>
</dbReference>
<dbReference type="EMBL" id="JACHXU010000014">
    <property type="protein sequence ID" value="MBB3208111.1"/>
    <property type="molecule type" value="Genomic_DNA"/>
</dbReference>
<sequence>MNATQTDLQIPLHSFMRRGPITVTETDTIQDAVEKMTENHLSALPVIDDDGSLKGILTVSDMLRLIQDAERTLDCDMAIYDESYLVVDLIRECLGSDEVATVMSNATVTAEQNDCLQEVAKMMVKHQVHHVPVINHDKKLLGIVSATDYVRFVAEMG</sequence>
<dbReference type="Proteomes" id="UP000536179">
    <property type="component" value="Unassembled WGS sequence"/>
</dbReference>
<dbReference type="InterPro" id="IPR000644">
    <property type="entry name" value="CBS_dom"/>
</dbReference>
<name>A0A7W5E0W7_9BACT</name>
<evidence type="ECO:0000313" key="5">
    <source>
        <dbReference type="Proteomes" id="UP000536179"/>
    </source>
</evidence>
<dbReference type="AlphaFoldDB" id="A0A7W5E0W7"/>
<protein>
    <submittedName>
        <fullName evidence="4">CBS domain-containing protein</fullName>
    </submittedName>
</protein>
<organism evidence="4 5">
    <name type="scientific">Aporhodopirellula rubra</name>
    <dbReference type="NCBI Taxonomy" id="980271"/>
    <lineage>
        <taxon>Bacteria</taxon>
        <taxon>Pseudomonadati</taxon>
        <taxon>Planctomycetota</taxon>
        <taxon>Planctomycetia</taxon>
        <taxon>Pirellulales</taxon>
        <taxon>Pirellulaceae</taxon>
        <taxon>Aporhodopirellula</taxon>
    </lineage>
</organism>
<reference evidence="4 5" key="1">
    <citation type="submission" date="2020-08" db="EMBL/GenBank/DDBJ databases">
        <title>Genomic Encyclopedia of Type Strains, Phase III (KMG-III): the genomes of soil and plant-associated and newly described type strains.</title>
        <authorList>
            <person name="Whitman W."/>
        </authorList>
    </citation>
    <scope>NUCLEOTIDE SEQUENCE [LARGE SCALE GENOMIC DNA]</scope>
    <source>
        <strain evidence="4 5">CECT 8075</strain>
    </source>
</reference>
<dbReference type="InterPro" id="IPR046342">
    <property type="entry name" value="CBS_dom_sf"/>
</dbReference>
<dbReference type="PROSITE" id="PS51371">
    <property type="entry name" value="CBS"/>
    <property type="match status" value="2"/>
</dbReference>
<comment type="caution">
    <text evidence="4">The sequence shown here is derived from an EMBL/GenBank/DDBJ whole genome shotgun (WGS) entry which is preliminary data.</text>
</comment>
<dbReference type="Pfam" id="PF00571">
    <property type="entry name" value="CBS"/>
    <property type="match status" value="2"/>
</dbReference>
<dbReference type="Gene3D" id="3.10.580.10">
    <property type="entry name" value="CBS-domain"/>
    <property type="match status" value="1"/>
</dbReference>
<keyword evidence="1 2" id="KW-0129">CBS domain</keyword>
<evidence type="ECO:0000256" key="1">
    <source>
        <dbReference type="ARBA" id="ARBA00023122"/>
    </source>
</evidence>
<dbReference type="SUPFAM" id="SSF54631">
    <property type="entry name" value="CBS-domain pair"/>
    <property type="match status" value="1"/>
</dbReference>
<dbReference type="PANTHER" id="PTHR43080:SF2">
    <property type="entry name" value="CBS DOMAIN-CONTAINING PROTEIN"/>
    <property type="match status" value="1"/>
</dbReference>
<keyword evidence="5" id="KW-1185">Reference proteome</keyword>
<feature type="domain" description="CBS" evidence="3">
    <location>
        <begin position="103"/>
        <end position="157"/>
    </location>
</feature>
<evidence type="ECO:0000259" key="3">
    <source>
        <dbReference type="PROSITE" id="PS51371"/>
    </source>
</evidence>
<evidence type="ECO:0000256" key="2">
    <source>
        <dbReference type="PROSITE-ProRule" id="PRU00703"/>
    </source>
</evidence>
<accession>A0A7W5E0W7</accession>
<evidence type="ECO:0000313" key="4">
    <source>
        <dbReference type="EMBL" id="MBB3208111.1"/>
    </source>
</evidence>